<feature type="compositionally biased region" description="Basic and acidic residues" evidence="4">
    <location>
        <begin position="413"/>
        <end position="448"/>
    </location>
</feature>
<name>A0A9P7SV02_9HYPO</name>
<keyword evidence="5" id="KW-0472">Membrane</keyword>
<dbReference type="EMBL" id="SRPW01002623">
    <property type="protein sequence ID" value="KAG5991517.1"/>
    <property type="molecule type" value="Genomic_DNA"/>
</dbReference>
<comment type="caution">
    <text evidence="6">The sequence shown here is derived from an EMBL/GenBank/DDBJ whole genome shotgun (WGS) entry which is preliminary data.</text>
</comment>
<evidence type="ECO:0000256" key="1">
    <source>
        <dbReference type="ARBA" id="ARBA00005664"/>
    </source>
</evidence>
<feature type="compositionally biased region" description="Polar residues" evidence="4">
    <location>
        <begin position="449"/>
        <end position="460"/>
    </location>
</feature>
<evidence type="ECO:0000313" key="7">
    <source>
        <dbReference type="Proteomes" id="UP000748025"/>
    </source>
</evidence>
<dbReference type="InterPro" id="IPR029044">
    <property type="entry name" value="Nucleotide-diphossugar_trans"/>
</dbReference>
<dbReference type="PANTHER" id="PTHR31306:SF8">
    <property type="entry name" value="GLYCOSYLTRANSFERASE FAMILY 34 PROTEIN"/>
    <property type="match status" value="1"/>
</dbReference>
<feature type="region of interest" description="Disordered" evidence="4">
    <location>
        <begin position="413"/>
        <end position="468"/>
    </location>
</feature>
<evidence type="ECO:0000256" key="3">
    <source>
        <dbReference type="ARBA" id="ARBA00022679"/>
    </source>
</evidence>
<dbReference type="GO" id="GO:0006487">
    <property type="term" value="P:protein N-linked glycosylation"/>
    <property type="evidence" value="ECO:0007669"/>
    <property type="project" value="TreeGrafter"/>
</dbReference>
<dbReference type="Pfam" id="PF05637">
    <property type="entry name" value="Glyco_transf_34"/>
    <property type="match status" value="1"/>
</dbReference>
<keyword evidence="2" id="KW-0328">Glycosyltransferase</keyword>
<dbReference type="Gene3D" id="3.90.550.10">
    <property type="entry name" value="Spore Coat Polysaccharide Biosynthesis Protein SpsA, Chain A"/>
    <property type="match status" value="1"/>
</dbReference>
<organism evidence="6 7">
    <name type="scientific">Claviceps pusilla</name>
    <dbReference type="NCBI Taxonomy" id="123648"/>
    <lineage>
        <taxon>Eukaryota</taxon>
        <taxon>Fungi</taxon>
        <taxon>Dikarya</taxon>
        <taxon>Ascomycota</taxon>
        <taxon>Pezizomycotina</taxon>
        <taxon>Sordariomycetes</taxon>
        <taxon>Hypocreomycetidae</taxon>
        <taxon>Hypocreales</taxon>
        <taxon>Clavicipitaceae</taxon>
        <taxon>Claviceps</taxon>
    </lineage>
</organism>
<feature type="transmembrane region" description="Helical" evidence="5">
    <location>
        <begin position="21"/>
        <end position="40"/>
    </location>
</feature>
<reference evidence="6" key="1">
    <citation type="journal article" date="2020" name="bioRxiv">
        <title>Whole genome comparisons of ergot fungi reveals the divergence and evolution of species within the genus Claviceps are the result of varying mechanisms driving genome evolution and host range expansion.</title>
        <authorList>
            <person name="Wyka S.A."/>
            <person name="Mondo S.J."/>
            <person name="Liu M."/>
            <person name="Dettman J."/>
            <person name="Nalam V."/>
            <person name="Broders K.D."/>
        </authorList>
    </citation>
    <scope>NUCLEOTIDE SEQUENCE</scope>
    <source>
        <strain evidence="6">CCC 602</strain>
    </source>
</reference>
<keyword evidence="7" id="KW-1185">Reference proteome</keyword>
<accession>A0A9P7SV02</accession>
<evidence type="ECO:0000256" key="2">
    <source>
        <dbReference type="ARBA" id="ARBA00022676"/>
    </source>
</evidence>
<dbReference type="AlphaFoldDB" id="A0A9P7SV02"/>
<comment type="similarity">
    <text evidence="1">Belongs to the glycosyltransferase 34 family.</text>
</comment>
<sequence>MLEDGLRSLFSKASFRARAQRMILILFVFWITLIGYQFYFTSEGKGAESKHPNLSQLGTHADLHDEQARIGKISILYGETKPYYERALQTHKRHNRQHGYPMFIQRVDVLDGYWTKPAFIHYMILRELRKPESQRLQWLFWFDADTIILNYNVPLEIFCPPQGDDALKKIDVLIADDWNGLNNGIFGIRVSRYSAELFAGILAFRDFEPDTSLPFEDQSAMENLLKRRKSVNRVAKVPQRWFNAYATEDIKPGPSWVHPGDLLVHFAGVGDRPTQMNKWADKSEKLSYKWNTPLTQTTYPEEIDRFWNRTKSVYDARMNHWAKETKHLQASFAKANQTITEWGSTSEKQSKNFLSMVQAQRNAVSYLGNITKYNNEIMKEDLYQLDKIVKELDDAHRTFSEDAAKIKAALEEQRKKKEEEEQKMREAEEAERRLKEEQDKGKQREQTEKAVSQGATQLESNEVHVPGS</sequence>
<dbReference type="PANTHER" id="PTHR31306">
    <property type="entry name" value="ALPHA-1,6-MANNOSYLTRANSFERASE MNN11-RELATED"/>
    <property type="match status" value="1"/>
</dbReference>
<keyword evidence="5" id="KW-0812">Transmembrane</keyword>
<dbReference type="GO" id="GO:0000139">
    <property type="term" value="C:Golgi membrane"/>
    <property type="evidence" value="ECO:0007669"/>
    <property type="project" value="TreeGrafter"/>
</dbReference>
<dbReference type="GO" id="GO:0016757">
    <property type="term" value="F:glycosyltransferase activity"/>
    <property type="evidence" value="ECO:0007669"/>
    <property type="project" value="UniProtKB-KW"/>
</dbReference>
<dbReference type="InterPro" id="IPR008630">
    <property type="entry name" value="Glyco_trans_34"/>
</dbReference>
<evidence type="ECO:0000313" key="6">
    <source>
        <dbReference type="EMBL" id="KAG5991517.1"/>
    </source>
</evidence>
<protein>
    <submittedName>
        <fullName evidence="6">Uncharacterized protein</fullName>
    </submittedName>
</protein>
<dbReference type="Proteomes" id="UP000748025">
    <property type="component" value="Unassembled WGS sequence"/>
</dbReference>
<proteinExistence type="inferred from homology"/>
<keyword evidence="3" id="KW-0808">Transferase</keyword>
<dbReference type="OrthoDB" id="407658at2759"/>
<gene>
    <name evidence="6" type="ORF">E4U43_004008</name>
</gene>
<keyword evidence="5" id="KW-1133">Transmembrane helix</keyword>
<evidence type="ECO:0000256" key="4">
    <source>
        <dbReference type="SAM" id="MobiDB-lite"/>
    </source>
</evidence>
<evidence type="ECO:0000256" key="5">
    <source>
        <dbReference type="SAM" id="Phobius"/>
    </source>
</evidence>